<dbReference type="InterPro" id="IPR003034">
    <property type="entry name" value="SAP_dom"/>
</dbReference>
<reference evidence="3" key="2">
    <citation type="submission" date="2023-05" db="EMBL/GenBank/DDBJ databases">
        <authorList>
            <consortium name="Lawrence Berkeley National Laboratory"/>
            <person name="Steindorff A."/>
            <person name="Hensen N."/>
            <person name="Bonometti L."/>
            <person name="Westerberg I."/>
            <person name="Brannstrom I.O."/>
            <person name="Guillou S."/>
            <person name="Cros-Aarteil S."/>
            <person name="Calhoun S."/>
            <person name="Haridas S."/>
            <person name="Kuo A."/>
            <person name="Mondo S."/>
            <person name="Pangilinan J."/>
            <person name="Riley R."/>
            <person name="Labutti K."/>
            <person name="Andreopoulos B."/>
            <person name="Lipzen A."/>
            <person name="Chen C."/>
            <person name="Yanf M."/>
            <person name="Daum C."/>
            <person name="Ng V."/>
            <person name="Clum A."/>
            <person name="Ohm R."/>
            <person name="Martin F."/>
            <person name="Silar P."/>
            <person name="Natvig D."/>
            <person name="Lalanne C."/>
            <person name="Gautier V."/>
            <person name="Ament-Velasquez S.L."/>
            <person name="Kruys A."/>
            <person name="Hutchinson M.I."/>
            <person name="Powell A.J."/>
            <person name="Barry K."/>
            <person name="Miller A.N."/>
            <person name="Grigoriev I.V."/>
            <person name="Debuchy R."/>
            <person name="Gladieux P."/>
            <person name="Thoren M.H."/>
            <person name="Johannesson H."/>
        </authorList>
    </citation>
    <scope>NUCLEOTIDE SEQUENCE</scope>
    <source>
        <strain evidence="3">CBS 532.94</strain>
    </source>
</reference>
<dbReference type="SUPFAM" id="SSF68906">
    <property type="entry name" value="SAP domain"/>
    <property type="match status" value="1"/>
</dbReference>
<feature type="region of interest" description="Disordered" evidence="1">
    <location>
        <begin position="18"/>
        <end position="272"/>
    </location>
</feature>
<reference evidence="3" key="1">
    <citation type="journal article" date="2023" name="Mol. Phylogenet. Evol.">
        <title>Genome-scale phylogeny and comparative genomics of the fungal order Sordariales.</title>
        <authorList>
            <person name="Hensen N."/>
            <person name="Bonometti L."/>
            <person name="Westerberg I."/>
            <person name="Brannstrom I.O."/>
            <person name="Guillou S."/>
            <person name="Cros-Aarteil S."/>
            <person name="Calhoun S."/>
            <person name="Haridas S."/>
            <person name="Kuo A."/>
            <person name="Mondo S."/>
            <person name="Pangilinan J."/>
            <person name="Riley R."/>
            <person name="LaButti K."/>
            <person name="Andreopoulos B."/>
            <person name="Lipzen A."/>
            <person name="Chen C."/>
            <person name="Yan M."/>
            <person name="Daum C."/>
            <person name="Ng V."/>
            <person name="Clum A."/>
            <person name="Steindorff A."/>
            <person name="Ohm R.A."/>
            <person name="Martin F."/>
            <person name="Silar P."/>
            <person name="Natvig D.O."/>
            <person name="Lalanne C."/>
            <person name="Gautier V."/>
            <person name="Ament-Velasquez S.L."/>
            <person name="Kruys A."/>
            <person name="Hutchinson M.I."/>
            <person name="Powell A.J."/>
            <person name="Barry K."/>
            <person name="Miller A.N."/>
            <person name="Grigoriev I.V."/>
            <person name="Debuchy R."/>
            <person name="Gladieux P."/>
            <person name="Hiltunen Thoren M."/>
            <person name="Johannesson H."/>
        </authorList>
    </citation>
    <scope>NUCLEOTIDE SEQUENCE</scope>
    <source>
        <strain evidence="3">CBS 532.94</strain>
    </source>
</reference>
<feature type="compositionally biased region" description="Low complexity" evidence="1">
    <location>
        <begin position="118"/>
        <end position="136"/>
    </location>
</feature>
<dbReference type="GO" id="GO:0003676">
    <property type="term" value="F:nucleic acid binding"/>
    <property type="evidence" value="ECO:0007669"/>
    <property type="project" value="InterPro"/>
</dbReference>
<name>A0AAN7C967_9PEZI</name>
<feature type="compositionally biased region" description="Polar residues" evidence="1">
    <location>
        <begin position="70"/>
        <end position="89"/>
    </location>
</feature>
<dbReference type="AlphaFoldDB" id="A0AAN7C967"/>
<feature type="compositionally biased region" description="Polar residues" evidence="1">
    <location>
        <begin position="100"/>
        <end position="111"/>
    </location>
</feature>
<dbReference type="PANTHER" id="PTHR47031:SF3">
    <property type="entry name" value="SAP DOMAIN-CONTAINING PROTEIN"/>
    <property type="match status" value="1"/>
</dbReference>
<feature type="domain" description="SAP" evidence="2">
    <location>
        <begin position="5"/>
        <end position="39"/>
    </location>
</feature>
<feature type="region of interest" description="Disordered" evidence="1">
    <location>
        <begin position="384"/>
        <end position="410"/>
    </location>
</feature>
<dbReference type="SUPFAM" id="SSF54928">
    <property type="entry name" value="RNA-binding domain, RBD"/>
    <property type="match status" value="1"/>
</dbReference>
<comment type="caution">
    <text evidence="3">The sequence shown here is derived from an EMBL/GenBank/DDBJ whole genome shotgun (WGS) entry which is preliminary data.</text>
</comment>
<evidence type="ECO:0000313" key="3">
    <source>
        <dbReference type="EMBL" id="KAK4237744.1"/>
    </source>
</evidence>
<dbReference type="InterPro" id="IPR036361">
    <property type="entry name" value="SAP_dom_sf"/>
</dbReference>
<proteinExistence type="predicted"/>
<sequence length="637" mass="71383">METDFRRMTVVELRQELKRRNLPQTGKKADLIDRLTAFEGEQSAAEPRDESVEDHPEARQSPPLQDAPESHSNGNSNLPLQNPSETEPQPSIAGDAPQPLTDNHNPDTTPTAEGADLVPTQTPAVEPTEVEPVGTEAATVTEIINDTVSRKRRSRSPPPDNELGRKRARPSDETGEEAVTDSRELPISAGENLVDKGAASDPIGQESLEVQPVHPSQTATESKQTAVENNTVVQESSRYDQEEQYAPAQERRWRESRETTPTHLQEQQGGIVDERITDYDREVEPAQHPATSALYIKNFMRPLREPVLRDYLIDLAATPGAAPDPDCVVDFYLDQIRTHAFVQFTSVSAASRVRAALHGTVWPNERNRKALWVDFIPEDKVAEWADREQSEGGRGSSGRWEVHYEPDDNGDITARLVNAEMEPVRRNSTRQPLGPPPVPTGPARNYPGVEGAPLGPRGRGTNHYRQAPPPPPPASSTSGRDYRITRTNPPLEYKPVSEDVAERRLANIHAHITKDRYRDLGRPDEINRYTFEDGDLFVDRGKEAFIGIRPPHRERERRRLGIGRGGRGPAPAPRRPSRDEDIYRGGRDDYRDRDRADYRDHHPRDDVPRSRFDGQPLPTYTGGGRSGRRGGGRRDRY</sequence>
<protein>
    <recommendedName>
        <fullName evidence="2">SAP domain-containing protein</fullName>
    </recommendedName>
</protein>
<dbReference type="Proteomes" id="UP001303760">
    <property type="component" value="Unassembled WGS sequence"/>
</dbReference>
<dbReference type="EMBL" id="MU860124">
    <property type="protein sequence ID" value="KAK4237744.1"/>
    <property type="molecule type" value="Genomic_DNA"/>
</dbReference>
<feature type="compositionally biased region" description="Basic and acidic residues" evidence="1">
    <location>
        <begin position="162"/>
        <end position="172"/>
    </location>
</feature>
<feature type="region of interest" description="Disordered" evidence="1">
    <location>
        <begin position="548"/>
        <end position="637"/>
    </location>
</feature>
<evidence type="ECO:0000256" key="1">
    <source>
        <dbReference type="SAM" id="MobiDB-lite"/>
    </source>
</evidence>
<evidence type="ECO:0000313" key="4">
    <source>
        <dbReference type="Proteomes" id="UP001303760"/>
    </source>
</evidence>
<dbReference type="SMART" id="SM00513">
    <property type="entry name" value="SAP"/>
    <property type="match status" value="1"/>
</dbReference>
<feature type="compositionally biased region" description="Polar residues" evidence="1">
    <location>
        <begin position="214"/>
        <end position="236"/>
    </location>
</feature>
<evidence type="ECO:0000259" key="2">
    <source>
        <dbReference type="PROSITE" id="PS50800"/>
    </source>
</evidence>
<feature type="region of interest" description="Disordered" evidence="1">
    <location>
        <begin position="422"/>
        <end position="492"/>
    </location>
</feature>
<feature type="compositionally biased region" description="Basic and acidic residues" evidence="1">
    <location>
        <begin position="249"/>
        <end position="260"/>
    </location>
</feature>
<accession>A0AAN7C967</accession>
<gene>
    <name evidence="3" type="ORF">C8A03DRAFT_34266</name>
</gene>
<dbReference type="PANTHER" id="PTHR47031">
    <property type="entry name" value="SAP DNA-BINDING DOMAIN-CONTAINING PROTEIN"/>
    <property type="match status" value="1"/>
</dbReference>
<keyword evidence="4" id="KW-1185">Reference proteome</keyword>
<feature type="compositionally biased region" description="Basic and acidic residues" evidence="1">
    <location>
        <begin position="576"/>
        <end position="612"/>
    </location>
</feature>
<dbReference type="Gene3D" id="1.10.720.30">
    <property type="entry name" value="SAP domain"/>
    <property type="match status" value="1"/>
</dbReference>
<organism evidence="3 4">
    <name type="scientific">Achaetomium macrosporum</name>
    <dbReference type="NCBI Taxonomy" id="79813"/>
    <lineage>
        <taxon>Eukaryota</taxon>
        <taxon>Fungi</taxon>
        <taxon>Dikarya</taxon>
        <taxon>Ascomycota</taxon>
        <taxon>Pezizomycotina</taxon>
        <taxon>Sordariomycetes</taxon>
        <taxon>Sordariomycetidae</taxon>
        <taxon>Sordariales</taxon>
        <taxon>Chaetomiaceae</taxon>
        <taxon>Achaetomium</taxon>
    </lineage>
</organism>
<dbReference type="InterPro" id="IPR035979">
    <property type="entry name" value="RBD_domain_sf"/>
</dbReference>
<dbReference type="InterPro" id="IPR034257">
    <property type="entry name" value="Acinus_RRM"/>
</dbReference>
<dbReference type="PROSITE" id="PS50800">
    <property type="entry name" value="SAP"/>
    <property type="match status" value="1"/>
</dbReference>
<dbReference type="Pfam" id="PF02037">
    <property type="entry name" value="SAP"/>
    <property type="match status" value="1"/>
</dbReference>
<dbReference type="CDD" id="cd12432">
    <property type="entry name" value="RRM_ACINU"/>
    <property type="match status" value="1"/>
</dbReference>
<feature type="compositionally biased region" description="Basic and acidic residues" evidence="1">
    <location>
        <begin position="46"/>
        <end position="58"/>
    </location>
</feature>